<reference evidence="13 14" key="1">
    <citation type="submission" date="2022-04" db="EMBL/GenBank/DDBJ databases">
        <title>Halobacillus sp. isolated from saltern.</title>
        <authorList>
            <person name="Won M."/>
            <person name="Lee C.-M."/>
            <person name="Woen H.-Y."/>
            <person name="Kwon S.-W."/>
        </authorList>
    </citation>
    <scope>NUCLEOTIDE SEQUENCE [LARGE SCALE GENOMIC DNA]</scope>
    <source>
        <strain evidence="13 14">SSBR10-3</strain>
    </source>
</reference>
<feature type="binding site" evidence="10">
    <location>
        <position position="285"/>
    </location>
    <ligand>
        <name>Zn(2+)</name>
        <dbReference type="ChEBI" id="CHEBI:29105"/>
    </ligand>
</feature>
<sequence>MNNGKEMKDFRPYFQKQTNHEEVVGRIYWSSREQYGVRISEKLYQATITGRFRHNNLERSAYPAIGDWVVVDLYDQDEKARISKVLERETVLSRNKAGESNDEQLIAANVNTVFIVTALTMEFNLRRIERYVLQVYESGAKPVIVCTKRDLCTDTKEKTALVEGVAPGVPVYSVNSLTGDGIDELTLELKCGETVAMIGSSGVGKSTLINRLIGKEEMETGPVRQEDDRGRHTTTHRELFALDNGAFIIDTPGMRELQLWGQEVGVDKAFEDIESLSLQCKFRDCSHDQEPGCAIQAAIQNGELEADRLKSYFKLKRELKRLDLKEKYGTHRTNRILHSPKKNK</sequence>
<evidence type="ECO:0000259" key="12">
    <source>
        <dbReference type="PROSITE" id="PS51721"/>
    </source>
</evidence>
<dbReference type="Pfam" id="PF03193">
    <property type="entry name" value="RsgA_GTPase"/>
    <property type="match status" value="1"/>
</dbReference>
<dbReference type="RefSeq" id="WP_244708617.1">
    <property type="nucleotide sequence ID" value="NZ_CP095073.1"/>
</dbReference>
<evidence type="ECO:0000256" key="8">
    <source>
        <dbReference type="ARBA" id="ARBA00022884"/>
    </source>
</evidence>
<feature type="binding site" evidence="10">
    <location>
        <position position="280"/>
    </location>
    <ligand>
        <name>Zn(2+)</name>
        <dbReference type="ChEBI" id="CHEBI:29105"/>
    </ligand>
</feature>
<dbReference type="NCBIfam" id="TIGR00157">
    <property type="entry name" value="ribosome small subunit-dependent GTPase A"/>
    <property type="match status" value="1"/>
</dbReference>
<keyword evidence="14" id="KW-1185">Reference proteome</keyword>
<feature type="domain" description="EngC GTPase" evidence="11">
    <location>
        <begin position="108"/>
        <end position="255"/>
    </location>
</feature>
<keyword evidence="2 10" id="KW-0690">Ribosome biogenesis</keyword>
<keyword evidence="4 10" id="KW-0699">rRNA-binding</keyword>
<dbReference type="EMBL" id="CP095073">
    <property type="protein sequence ID" value="UOQ43258.1"/>
    <property type="molecule type" value="Genomic_DNA"/>
</dbReference>
<keyword evidence="7 10" id="KW-0862">Zinc</keyword>
<evidence type="ECO:0000256" key="5">
    <source>
        <dbReference type="ARBA" id="ARBA00022741"/>
    </source>
</evidence>
<dbReference type="SUPFAM" id="SSF50249">
    <property type="entry name" value="Nucleic acid-binding proteins"/>
    <property type="match status" value="1"/>
</dbReference>
<dbReference type="InterPro" id="IPR027417">
    <property type="entry name" value="P-loop_NTPase"/>
</dbReference>
<dbReference type="InterPro" id="IPR010914">
    <property type="entry name" value="RsgA_GTPase_dom"/>
</dbReference>
<keyword evidence="9 10" id="KW-0342">GTP-binding</keyword>
<evidence type="ECO:0000259" key="11">
    <source>
        <dbReference type="PROSITE" id="PS50936"/>
    </source>
</evidence>
<dbReference type="Gene3D" id="3.40.50.300">
    <property type="entry name" value="P-loop containing nucleotide triphosphate hydrolases"/>
    <property type="match status" value="1"/>
</dbReference>
<dbReference type="PROSITE" id="PS51721">
    <property type="entry name" value="G_CP"/>
    <property type="match status" value="1"/>
</dbReference>
<comment type="cofactor">
    <cofactor evidence="10">
        <name>Zn(2+)</name>
        <dbReference type="ChEBI" id="CHEBI:29105"/>
    </cofactor>
    <text evidence="10">Binds 1 zinc ion per subunit.</text>
</comment>
<keyword evidence="5 10" id="KW-0547">Nucleotide-binding</keyword>
<dbReference type="PROSITE" id="PS50936">
    <property type="entry name" value="ENGC_GTPASE"/>
    <property type="match status" value="1"/>
</dbReference>
<evidence type="ECO:0000256" key="4">
    <source>
        <dbReference type="ARBA" id="ARBA00022730"/>
    </source>
</evidence>
<dbReference type="PANTHER" id="PTHR32120">
    <property type="entry name" value="SMALL RIBOSOMAL SUBUNIT BIOGENESIS GTPASE RSGA"/>
    <property type="match status" value="1"/>
</dbReference>
<evidence type="ECO:0000256" key="9">
    <source>
        <dbReference type="ARBA" id="ARBA00023134"/>
    </source>
</evidence>
<evidence type="ECO:0000256" key="2">
    <source>
        <dbReference type="ARBA" id="ARBA00022517"/>
    </source>
</evidence>
<feature type="binding site" evidence="10">
    <location>
        <begin position="147"/>
        <end position="150"/>
    </location>
    <ligand>
        <name>GTP</name>
        <dbReference type="ChEBI" id="CHEBI:37565"/>
    </ligand>
</feature>
<protein>
    <recommendedName>
        <fullName evidence="10">Small ribosomal subunit biogenesis GTPase RsgA</fullName>
        <ecNumber evidence="10">3.6.1.-</ecNumber>
    </recommendedName>
</protein>
<dbReference type="InterPro" id="IPR012340">
    <property type="entry name" value="NA-bd_OB-fold"/>
</dbReference>
<keyword evidence="8 10" id="KW-0694">RNA-binding</keyword>
<name>A0ABY4EGR5_9BACI</name>
<comment type="subunit">
    <text evidence="10">Monomer. Associates with 30S ribosomal subunit, binds 16S rRNA.</text>
</comment>
<evidence type="ECO:0000256" key="3">
    <source>
        <dbReference type="ARBA" id="ARBA00022723"/>
    </source>
</evidence>
<dbReference type="InterPro" id="IPR030378">
    <property type="entry name" value="G_CP_dom"/>
</dbReference>
<feature type="binding site" evidence="10">
    <location>
        <position position="293"/>
    </location>
    <ligand>
        <name>Zn(2+)</name>
        <dbReference type="ChEBI" id="CHEBI:29105"/>
    </ligand>
</feature>
<proteinExistence type="inferred from homology"/>
<dbReference type="Gene3D" id="2.40.50.140">
    <property type="entry name" value="Nucleic acid-binding proteins"/>
    <property type="match status" value="1"/>
</dbReference>
<feature type="binding site" evidence="10">
    <location>
        <position position="287"/>
    </location>
    <ligand>
        <name>Zn(2+)</name>
        <dbReference type="ChEBI" id="CHEBI:29105"/>
    </ligand>
</feature>
<dbReference type="SUPFAM" id="SSF52540">
    <property type="entry name" value="P-loop containing nucleoside triphosphate hydrolases"/>
    <property type="match status" value="1"/>
</dbReference>
<comment type="similarity">
    <text evidence="10">Belongs to the TRAFAC class YlqF/YawG GTPase family. RsgA subfamily.</text>
</comment>
<keyword evidence="1 10" id="KW-0963">Cytoplasm</keyword>
<evidence type="ECO:0000256" key="1">
    <source>
        <dbReference type="ARBA" id="ARBA00022490"/>
    </source>
</evidence>
<organism evidence="13 14">
    <name type="scientific">Halobacillus salinarum</name>
    <dbReference type="NCBI Taxonomy" id="2932257"/>
    <lineage>
        <taxon>Bacteria</taxon>
        <taxon>Bacillati</taxon>
        <taxon>Bacillota</taxon>
        <taxon>Bacilli</taxon>
        <taxon>Bacillales</taxon>
        <taxon>Bacillaceae</taxon>
        <taxon>Halobacillus</taxon>
    </lineage>
</organism>
<comment type="subcellular location">
    <subcellularLocation>
        <location evidence="10">Cytoplasm</location>
    </subcellularLocation>
</comment>
<evidence type="ECO:0000313" key="14">
    <source>
        <dbReference type="Proteomes" id="UP000831787"/>
    </source>
</evidence>
<evidence type="ECO:0000256" key="7">
    <source>
        <dbReference type="ARBA" id="ARBA00022833"/>
    </source>
</evidence>
<dbReference type="HAMAP" id="MF_01820">
    <property type="entry name" value="GTPase_RsgA"/>
    <property type="match status" value="1"/>
</dbReference>
<dbReference type="PANTHER" id="PTHR32120:SF10">
    <property type="entry name" value="SMALL RIBOSOMAL SUBUNIT BIOGENESIS GTPASE RSGA"/>
    <property type="match status" value="1"/>
</dbReference>
<feature type="domain" description="CP-type G" evidence="12">
    <location>
        <begin position="102"/>
        <end position="257"/>
    </location>
</feature>
<feature type="binding site" evidence="10">
    <location>
        <begin position="199"/>
        <end position="207"/>
    </location>
    <ligand>
        <name>GTP</name>
        <dbReference type="ChEBI" id="CHEBI:37565"/>
    </ligand>
</feature>
<evidence type="ECO:0000256" key="10">
    <source>
        <dbReference type="HAMAP-Rule" id="MF_01820"/>
    </source>
</evidence>
<dbReference type="CDD" id="cd01854">
    <property type="entry name" value="YjeQ_EngC"/>
    <property type="match status" value="1"/>
</dbReference>
<dbReference type="InterPro" id="IPR004881">
    <property type="entry name" value="Ribosome_biogen_GTPase_RsgA"/>
</dbReference>
<dbReference type="Gene3D" id="1.10.40.50">
    <property type="entry name" value="Probable gtpase engc, domain 3"/>
    <property type="match status" value="1"/>
</dbReference>
<evidence type="ECO:0000313" key="13">
    <source>
        <dbReference type="EMBL" id="UOQ43258.1"/>
    </source>
</evidence>
<keyword evidence="6 10" id="KW-0378">Hydrolase</keyword>
<gene>
    <name evidence="10 13" type="primary">rsgA</name>
    <name evidence="13" type="ORF">MUN89_15145</name>
</gene>
<comment type="function">
    <text evidence="10">One of several proteins that assist in the late maturation steps of the functional core of the 30S ribosomal subunit. Helps release RbfA from mature subunits. May play a role in the assembly of ribosomal proteins into the subunit. Circularly permuted GTPase that catalyzes slow GTP hydrolysis, GTPase activity is stimulated by the 30S ribosomal subunit.</text>
</comment>
<dbReference type="Proteomes" id="UP000831787">
    <property type="component" value="Chromosome"/>
</dbReference>
<evidence type="ECO:0000256" key="6">
    <source>
        <dbReference type="ARBA" id="ARBA00022801"/>
    </source>
</evidence>
<accession>A0ABY4EGR5</accession>
<dbReference type="EC" id="3.6.1.-" evidence="10"/>
<keyword evidence="3 10" id="KW-0479">Metal-binding</keyword>